<protein>
    <recommendedName>
        <fullName evidence="4">Ig-like domain-containing protein</fullName>
    </recommendedName>
</protein>
<dbReference type="HOGENOM" id="CLU_077975_5_0_1"/>
<dbReference type="Gene3D" id="2.60.40.10">
    <property type="entry name" value="Immunoglobulins"/>
    <property type="match status" value="1"/>
</dbReference>
<evidence type="ECO:0000256" key="3">
    <source>
        <dbReference type="ARBA" id="ARBA00043265"/>
    </source>
</evidence>
<dbReference type="InterPro" id="IPR036179">
    <property type="entry name" value="Ig-like_dom_sf"/>
</dbReference>
<dbReference type="STRING" id="59463.ENSMLUP00000016711"/>
<keyword evidence="2" id="KW-1064">Adaptive immunity</keyword>
<dbReference type="PROSITE" id="PS50835">
    <property type="entry name" value="IG_LIKE"/>
    <property type="match status" value="1"/>
</dbReference>
<dbReference type="AlphaFoldDB" id="G1PZ29"/>
<keyword evidence="3" id="KW-1280">Immunoglobulin</keyword>
<dbReference type="SMART" id="SM00406">
    <property type="entry name" value="IGv"/>
    <property type="match status" value="1"/>
</dbReference>
<reference evidence="5" key="3">
    <citation type="submission" date="2025-09" db="UniProtKB">
        <authorList>
            <consortium name="Ensembl"/>
        </authorList>
    </citation>
    <scope>IDENTIFICATION</scope>
</reference>
<evidence type="ECO:0000256" key="2">
    <source>
        <dbReference type="ARBA" id="ARBA00023130"/>
    </source>
</evidence>
<reference evidence="5" key="2">
    <citation type="submission" date="2025-08" db="UniProtKB">
        <authorList>
            <consortium name="Ensembl"/>
        </authorList>
    </citation>
    <scope>IDENTIFICATION</scope>
</reference>
<keyword evidence="6" id="KW-1185">Reference proteome</keyword>
<dbReference type="GO" id="GO:0002250">
    <property type="term" value="P:adaptive immune response"/>
    <property type="evidence" value="ECO:0007669"/>
    <property type="project" value="UniProtKB-KW"/>
</dbReference>
<sequence>QVPLQESGPGLVKPSQTLSLTCTVSGFSLTRIGVHWTRQVYTGKGLEWGGVIWNTGNTAYNPTLRSRLSITRDTSKSQVYLTMNSLRTKDTAMHYCAKQQSEGNCFQDGSCSVSVALTS</sequence>
<dbReference type="GO" id="GO:0019814">
    <property type="term" value="C:immunoglobulin complex"/>
    <property type="evidence" value="ECO:0007669"/>
    <property type="project" value="UniProtKB-KW"/>
</dbReference>
<dbReference type="Pfam" id="PF07686">
    <property type="entry name" value="V-set"/>
    <property type="match status" value="1"/>
</dbReference>
<dbReference type="PANTHER" id="PTHR23266">
    <property type="entry name" value="IMMUNOGLOBULIN HEAVY CHAIN"/>
    <property type="match status" value="1"/>
</dbReference>
<feature type="domain" description="Ig-like" evidence="4">
    <location>
        <begin position="3"/>
        <end position="114"/>
    </location>
</feature>
<evidence type="ECO:0000313" key="6">
    <source>
        <dbReference type="Proteomes" id="UP000001074"/>
    </source>
</evidence>
<dbReference type="InterPro" id="IPR013783">
    <property type="entry name" value="Ig-like_fold"/>
</dbReference>
<evidence type="ECO:0000259" key="4">
    <source>
        <dbReference type="PROSITE" id="PS50835"/>
    </source>
</evidence>
<dbReference type="EMBL" id="AAPE02053718">
    <property type="status" value="NOT_ANNOTATED_CDS"/>
    <property type="molecule type" value="Genomic_DNA"/>
</dbReference>
<dbReference type="OMA" id="MHINITT"/>
<dbReference type="FunFam" id="2.60.40.10:FF:001878">
    <property type="entry name" value="Immunoglobulin heavy variable 1-4"/>
    <property type="match status" value="1"/>
</dbReference>
<accession>G1PZ29</accession>
<organism evidence="5 6">
    <name type="scientific">Myotis lucifugus</name>
    <name type="common">Little brown bat</name>
    <dbReference type="NCBI Taxonomy" id="59463"/>
    <lineage>
        <taxon>Eukaryota</taxon>
        <taxon>Metazoa</taxon>
        <taxon>Chordata</taxon>
        <taxon>Craniata</taxon>
        <taxon>Vertebrata</taxon>
        <taxon>Euteleostomi</taxon>
        <taxon>Mammalia</taxon>
        <taxon>Eutheria</taxon>
        <taxon>Laurasiatheria</taxon>
        <taxon>Chiroptera</taxon>
        <taxon>Yangochiroptera</taxon>
        <taxon>Vespertilionidae</taxon>
        <taxon>Myotis</taxon>
    </lineage>
</organism>
<dbReference type="InterPro" id="IPR013106">
    <property type="entry name" value="Ig_V-set"/>
</dbReference>
<reference evidence="5 6" key="1">
    <citation type="journal article" date="2011" name="Nature">
        <title>A high-resolution map of human evolutionary constraint using 29 mammals.</title>
        <authorList>
            <person name="Lindblad-Toh K."/>
            <person name="Garber M."/>
            <person name="Zuk O."/>
            <person name="Lin M.F."/>
            <person name="Parker B.J."/>
            <person name="Washietl S."/>
            <person name="Kheradpour P."/>
            <person name="Ernst J."/>
            <person name="Jordan G."/>
            <person name="Mauceli E."/>
            <person name="Ward L.D."/>
            <person name="Lowe C.B."/>
            <person name="Holloway A.K."/>
            <person name="Clamp M."/>
            <person name="Gnerre S."/>
            <person name="Alfoldi J."/>
            <person name="Beal K."/>
            <person name="Chang J."/>
            <person name="Clawson H."/>
            <person name="Cuff J."/>
            <person name="Di Palma F."/>
            <person name="Fitzgerald S."/>
            <person name="Flicek P."/>
            <person name="Guttman M."/>
            <person name="Hubisz M.J."/>
            <person name="Jaffe D.B."/>
            <person name="Jungreis I."/>
            <person name="Kent W.J."/>
            <person name="Kostka D."/>
            <person name="Lara M."/>
            <person name="Martins A.L."/>
            <person name="Massingham T."/>
            <person name="Moltke I."/>
            <person name="Raney B.J."/>
            <person name="Rasmussen M.D."/>
            <person name="Robinson J."/>
            <person name="Stark A."/>
            <person name="Vilella A.J."/>
            <person name="Wen J."/>
            <person name="Xie X."/>
            <person name="Zody M.C."/>
            <person name="Baldwin J."/>
            <person name="Bloom T."/>
            <person name="Chin C.W."/>
            <person name="Heiman D."/>
            <person name="Nicol R."/>
            <person name="Nusbaum C."/>
            <person name="Young S."/>
            <person name="Wilkinson J."/>
            <person name="Worley K.C."/>
            <person name="Kovar C.L."/>
            <person name="Muzny D.M."/>
            <person name="Gibbs R.A."/>
            <person name="Cree A."/>
            <person name="Dihn H.H."/>
            <person name="Fowler G."/>
            <person name="Jhangiani S."/>
            <person name="Joshi V."/>
            <person name="Lee S."/>
            <person name="Lewis L.R."/>
            <person name="Nazareth L.V."/>
            <person name="Okwuonu G."/>
            <person name="Santibanez J."/>
            <person name="Warren W.C."/>
            <person name="Mardis E.R."/>
            <person name="Weinstock G.M."/>
            <person name="Wilson R.K."/>
            <person name="Delehaunty K."/>
            <person name="Dooling D."/>
            <person name="Fronik C."/>
            <person name="Fulton L."/>
            <person name="Fulton B."/>
            <person name="Graves T."/>
            <person name="Minx P."/>
            <person name="Sodergren E."/>
            <person name="Birney E."/>
            <person name="Margulies E.H."/>
            <person name="Herrero J."/>
            <person name="Green E.D."/>
            <person name="Haussler D."/>
            <person name="Siepel A."/>
            <person name="Goldman N."/>
            <person name="Pollard K.S."/>
            <person name="Pedersen J.S."/>
            <person name="Lander E.S."/>
            <person name="Kellis M."/>
        </authorList>
    </citation>
    <scope>NUCLEOTIDE SEQUENCE [LARGE SCALE GENOMIC DNA]</scope>
</reference>
<dbReference type="GO" id="GO:0005576">
    <property type="term" value="C:extracellular region"/>
    <property type="evidence" value="ECO:0007669"/>
    <property type="project" value="UniProtKB-ARBA"/>
</dbReference>
<dbReference type="Ensembl" id="ENSMLUT00000024335.1">
    <property type="protein sequence ID" value="ENSMLUP00000016711.1"/>
    <property type="gene ID" value="ENSMLUG00000025566.1"/>
</dbReference>
<dbReference type="InterPro" id="IPR007110">
    <property type="entry name" value="Ig-like_dom"/>
</dbReference>
<evidence type="ECO:0000256" key="1">
    <source>
        <dbReference type="ARBA" id="ARBA00022859"/>
    </source>
</evidence>
<name>G1PZ29_MYOLU</name>
<dbReference type="InParanoid" id="G1PZ29"/>
<dbReference type="InterPro" id="IPR050199">
    <property type="entry name" value="IgHV"/>
</dbReference>
<dbReference type="Proteomes" id="UP000001074">
    <property type="component" value="Unassembled WGS sequence"/>
</dbReference>
<dbReference type="SUPFAM" id="SSF48726">
    <property type="entry name" value="Immunoglobulin"/>
    <property type="match status" value="1"/>
</dbReference>
<keyword evidence="1" id="KW-0391">Immunity</keyword>
<dbReference type="GeneTree" id="ENSGT01030000234536"/>
<proteinExistence type="predicted"/>
<evidence type="ECO:0000313" key="5">
    <source>
        <dbReference type="Ensembl" id="ENSMLUP00000016711.1"/>
    </source>
</evidence>